<dbReference type="PANTHER" id="PTHR24305:SF166">
    <property type="entry name" value="CYTOCHROME P450 12A4, MITOCHONDRIAL-RELATED"/>
    <property type="match status" value="1"/>
</dbReference>
<comment type="caution">
    <text evidence="11">The sequence shown here is derived from an EMBL/GenBank/DDBJ whole genome shotgun (WGS) entry which is preliminary data.</text>
</comment>
<dbReference type="InterPro" id="IPR017972">
    <property type="entry name" value="Cyt_P450_CS"/>
</dbReference>
<evidence type="ECO:0000313" key="12">
    <source>
        <dbReference type="Proteomes" id="UP000602905"/>
    </source>
</evidence>
<dbReference type="Proteomes" id="UP000602905">
    <property type="component" value="Unassembled WGS sequence"/>
</dbReference>
<dbReference type="PRINTS" id="PR00385">
    <property type="entry name" value="P450"/>
</dbReference>
<evidence type="ECO:0000256" key="4">
    <source>
        <dbReference type="ARBA" id="ARBA00022617"/>
    </source>
</evidence>
<comment type="cofactor">
    <cofactor evidence="1 9">
        <name>heme</name>
        <dbReference type="ChEBI" id="CHEBI:30413"/>
    </cofactor>
</comment>
<comment type="pathway">
    <text evidence="2">Secondary metabolite biosynthesis.</text>
</comment>
<evidence type="ECO:0000256" key="7">
    <source>
        <dbReference type="ARBA" id="ARBA00023004"/>
    </source>
</evidence>
<evidence type="ECO:0000256" key="5">
    <source>
        <dbReference type="ARBA" id="ARBA00022723"/>
    </source>
</evidence>
<dbReference type="SUPFAM" id="SSF48264">
    <property type="entry name" value="Cytochrome P450"/>
    <property type="match status" value="1"/>
</dbReference>
<dbReference type="InterPro" id="IPR036396">
    <property type="entry name" value="Cyt_P450_sf"/>
</dbReference>
<dbReference type="Gene3D" id="1.10.630.10">
    <property type="entry name" value="Cytochrome P450"/>
    <property type="match status" value="1"/>
</dbReference>
<dbReference type="GO" id="GO:0005506">
    <property type="term" value="F:iron ion binding"/>
    <property type="evidence" value="ECO:0007669"/>
    <property type="project" value="InterPro"/>
</dbReference>
<sequence length="587" mass="65269">MSNSTLVSFASLRTLLDTVVQSGGEGSSPDILALAKAHSLELGLGAFTIFVTRYMYQLLKRANALKELDGPSPISSIWGDENLLSDFENGLSAHNELLNRYGSACRIKGPLGEDRLWTADPRAINDIILKGFDHFHEPEGLLAELHRWFDLSFGPTIISQIGHKHKIQRKILNPVFTAAHMRKCNGITPIFHSITHYLEDAVTSKVRAGGGKTGIVDIYTWMSNVALEMIGQAGIGHSFGVMEGKEPEYIDASRQLFRMWYIRPFLPVLMKIGTARFRRFVVEHIPHGPANEMQKAVEIMDKMATDIYAQKKEALANGTLDSEIAAGNDIISMLLKQNEVVPPKDQMSEEEILAQVNSLIFAGHDTTSGGLTRTLHLLAQHPEVQDQLRAEIREAHGLHGKELDYDQLNSLTYLDAVCRESLRLWSPAQTLERVAMKDWNLPLHYPVKSKDGKKMVTSLNIPEGTHIYISLGSVNRDKQTWGDDADKFNPARWLSPPPATVTESRIPGVYSNMMTFSGGPRSCLGFKFSQLEMKVVLSALVASFKFELGSEEHMWGAAGVVKPHVRHQDGTIDPAPSLRMKVTLVDE</sequence>
<gene>
    <name evidence="11" type="ORF">RHS03_05943</name>
</gene>
<feature type="binding site" description="axial binding residue" evidence="9">
    <location>
        <position position="523"/>
    </location>
    <ligand>
        <name>heme</name>
        <dbReference type="ChEBI" id="CHEBI:30413"/>
    </ligand>
    <ligandPart>
        <name>Fe</name>
        <dbReference type="ChEBI" id="CHEBI:18248"/>
    </ligandPart>
</feature>
<evidence type="ECO:0000313" key="11">
    <source>
        <dbReference type="EMBL" id="KAF8704560.1"/>
    </source>
</evidence>
<keyword evidence="7 9" id="KW-0408">Iron</keyword>
<evidence type="ECO:0000256" key="8">
    <source>
        <dbReference type="ARBA" id="ARBA00023033"/>
    </source>
</evidence>
<dbReference type="EMBL" id="JACYCD010000054">
    <property type="protein sequence ID" value="KAF8704560.1"/>
    <property type="molecule type" value="Genomic_DNA"/>
</dbReference>
<dbReference type="AlphaFoldDB" id="A0A8H7HPY9"/>
<dbReference type="GO" id="GO:0020037">
    <property type="term" value="F:heme binding"/>
    <property type="evidence" value="ECO:0007669"/>
    <property type="project" value="InterPro"/>
</dbReference>
<evidence type="ECO:0000256" key="3">
    <source>
        <dbReference type="ARBA" id="ARBA00010617"/>
    </source>
</evidence>
<dbReference type="InterPro" id="IPR002401">
    <property type="entry name" value="Cyt_P450_E_grp-I"/>
</dbReference>
<protein>
    <submittedName>
        <fullName evidence="11">Cytochrome P450</fullName>
    </submittedName>
</protein>
<evidence type="ECO:0000256" key="2">
    <source>
        <dbReference type="ARBA" id="ARBA00005179"/>
    </source>
</evidence>
<keyword evidence="4 9" id="KW-0349">Heme</keyword>
<dbReference type="PANTHER" id="PTHR24305">
    <property type="entry name" value="CYTOCHROME P450"/>
    <property type="match status" value="1"/>
</dbReference>
<evidence type="ECO:0000256" key="6">
    <source>
        <dbReference type="ARBA" id="ARBA00023002"/>
    </source>
</evidence>
<dbReference type="PROSITE" id="PS00086">
    <property type="entry name" value="CYTOCHROME_P450"/>
    <property type="match status" value="1"/>
</dbReference>
<evidence type="ECO:0000256" key="9">
    <source>
        <dbReference type="PIRSR" id="PIRSR602401-1"/>
    </source>
</evidence>
<dbReference type="OrthoDB" id="1470350at2759"/>
<keyword evidence="5 9" id="KW-0479">Metal-binding</keyword>
<keyword evidence="8 10" id="KW-0503">Monooxygenase</keyword>
<evidence type="ECO:0000256" key="1">
    <source>
        <dbReference type="ARBA" id="ARBA00001971"/>
    </source>
</evidence>
<dbReference type="Pfam" id="PF00067">
    <property type="entry name" value="p450"/>
    <property type="match status" value="1"/>
</dbReference>
<reference evidence="11" key="1">
    <citation type="submission" date="2020-09" db="EMBL/GenBank/DDBJ databases">
        <title>Comparative genome analyses of four rice-infecting Rhizoctonia solani isolates reveal extensive enrichment of homogalacturonan modification genes.</title>
        <authorList>
            <person name="Lee D.-Y."/>
            <person name="Jeon J."/>
            <person name="Kim K.-T."/>
            <person name="Cheong K."/>
            <person name="Song H."/>
            <person name="Choi G."/>
            <person name="Ko J."/>
            <person name="Opiyo S.O."/>
            <person name="Zuo S."/>
            <person name="Madhav S."/>
            <person name="Lee Y.-H."/>
            <person name="Wang G.-L."/>
        </authorList>
    </citation>
    <scope>NUCLEOTIDE SEQUENCE</scope>
    <source>
        <strain evidence="11">AG1-IA WGL</strain>
    </source>
</reference>
<keyword evidence="6 10" id="KW-0560">Oxidoreductase</keyword>
<dbReference type="PRINTS" id="PR00463">
    <property type="entry name" value="EP450I"/>
</dbReference>
<proteinExistence type="inferred from homology"/>
<dbReference type="CDD" id="cd11069">
    <property type="entry name" value="CYP_FUM15-like"/>
    <property type="match status" value="1"/>
</dbReference>
<name>A0A8H7HPY9_9AGAM</name>
<comment type="similarity">
    <text evidence="3 10">Belongs to the cytochrome P450 family.</text>
</comment>
<dbReference type="InterPro" id="IPR050121">
    <property type="entry name" value="Cytochrome_P450_monoxygenase"/>
</dbReference>
<accession>A0A8H7HPY9</accession>
<dbReference type="GO" id="GO:0016705">
    <property type="term" value="F:oxidoreductase activity, acting on paired donors, with incorporation or reduction of molecular oxygen"/>
    <property type="evidence" value="ECO:0007669"/>
    <property type="project" value="InterPro"/>
</dbReference>
<dbReference type="InterPro" id="IPR001128">
    <property type="entry name" value="Cyt_P450"/>
</dbReference>
<feature type="non-terminal residue" evidence="11">
    <location>
        <position position="1"/>
    </location>
</feature>
<dbReference type="GO" id="GO:0004497">
    <property type="term" value="F:monooxygenase activity"/>
    <property type="evidence" value="ECO:0007669"/>
    <property type="project" value="UniProtKB-KW"/>
</dbReference>
<organism evidence="11 12">
    <name type="scientific">Rhizoctonia solani</name>
    <dbReference type="NCBI Taxonomy" id="456999"/>
    <lineage>
        <taxon>Eukaryota</taxon>
        <taxon>Fungi</taxon>
        <taxon>Dikarya</taxon>
        <taxon>Basidiomycota</taxon>
        <taxon>Agaricomycotina</taxon>
        <taxon>Agaricomycetes</taxon>
        <taxon>Cantharellales</taxon>
        <taxon>Ceratobasidiaceae</taxon>
        <taxon>Rhizoctonia</taxon>
    </lineage>
</organism>
<evidence type="ECO:0000256" key="10">
    <source>
        <dbReference type="RuleBase" id="RU000461"/>
    </source>
</evidence>